<keyword evidence="12" id="KW-1185">Reference proteome</keyword>
<feature type="transmembrane region" description="Helical" evidence="9">
    <location>
        <begin position="238"/>
        <end position="261"/>
    </location>
</feature>
<feature type="transmembrane region" description="Helical" evidence="9">
    <location>
        <begin position="136"/>
        <end position="153"/>
    </location>
</feature>
<feature type="transmembrane region" description="Helical" evidence="9">
    <location>
        <begin position="198"/>
        <end position="217"/>
    </location>
</feature>
<dbReference type="AlphaFoldDB" id="A0A1E3NWW8"/>
<dbReference type="GeneID" id="30199507"/>
<dbReference type="InterPro" id="IPR013057">
    <property type="entry name" value="AA_transpt_TM"/>
</dbReference>
<feature type="transmembrane region" description="Helical" evidence="9">
    <location>
        <begin position="165"/>
        <end position="182"/>
    </location>
</feature>
<evidence type="ECO:0000256" key="3">
    <source>
        <dbReference type="ARBA" id="ARBA00022448"/>
    </source>
</evidence>
<sequence length="469" mass="50994">MATTTTAAKASPQSAAINLLNTIIGAGMLAMPYAIRSDGIILGVIVIIVSACTSSFGLYLQGKCSKYVKSGDASFFALAQLTYPQLSVVFDLAIAIKCFGVGISYLVVIGDLVPKICQSLMNDSFLDQHEVLLERNFWITFFMILIVVPLSFLKKLDSLKYASMVALSSVVYLVILVFIHFLKNDIEDKGPVRVFKPYTISSIFASFPIFVFAYTCHQNMFSLVNELEDKSSRNINKVIGSAIGIAMSLYIVVGLTGYLSFGDNVEPNVIVGYSHAISSTIGRIAIVILVMLSYPLQCHPARASINHIIHYFYQVKKQIQSDASILNGQHQPQSHQSDESDQLIDSDLQDGLTEEGNITAVSPLKGSKFIIITSIILILSYLIAISVTSLAHVLAFVGSTGSTSISFILPGIFGYKLIGSEYVDETTGSFEHIPRGTKIVKYLGFALSVWGLLVMIVCLSATIFLGATH</sequence>
<keyword evidence="7 9" id="KW-1133">Transmembrane helix</keyword>
<evidence type="ECO:0000256" key="9">
    <source>
        <dbReference type="SAM" id="Phobius"/>
    </source>
</evidence>
<evidence type="ECO:0000313" key="12">
    <source>
        <dbReference type="Proteomes" id="UP000094112"/>
    </source>
</evidence>
<feature type="transmembrane region" description="Helical" evidence="9">
    <location>
        <begin position="40"/>
        <end position="60"/>
    </location>
</feature>
<feature type="transmembrane region" description="Helical" evidence="9">
    <location>
        <begin position="273"/>
        <end position="294"/>
    </location>
</feature>
<gene>
    <name evidence="11" type="ORF">WICANDRAFT_34985</name>
</gene>
<feature type="transmembrane region" description="Helical" evidence="9">
    <location>
        <begin position="369"/>
        <end position="387"/>
    </location>
</feature>
<protein>
    <recommendedName>
        <fullName evidence="10">Amino acid transporter transmembrane domain-containing protein</fullName>
    </recommendedName>
</protein>
<feature type="transmembrane region" description="Helical" evidence="9">
    <location>
        <begin position="393"/>
        <end position="418"/>
    </location>
</feature>
<dbReference type="Proteomes" id="UP000094112">
    <property type="component" value="Unassembled WGS sequence"/>
</dbReference>
<proteinExistence type="inferred from homology"/>
<dbReference type="GO" id="GO:0005290">
    <property type="term" value="F:L-histidine transmembrane transporter activity"/>
    <property type="evidence" value="ECO:0007669"/>
    <property type="project" value="TreeGrafter"/>
</dbReference>
<dbReference type="STRING" id="683960.A0A1E3NWW8"/>
<comment type="subcellular location">
    <subcellularLocation>
        <location evidence="1">Vacuole membrane</location>
        <topology evidence="1">Multi-pass membrane protein</topology>
    </subcellularLocation>
</comment>
<dbReference type="RefSeq" id="XP_019036833.1">
    <property type="nucleotide sequence ID" value="XM_019182261.1"/>
</dbReference>
<keyword evidence="5 9" id="KW-0812">Transmembrane</keyword>
<dbReference type="GO" id="GO:0005302">
    <property type="term" value="F:L-tyrosine transmembrane transporter activity"/>
    <property type="evidence" value="ECO:0007669"/>
    <property type="project" value="TreeGrafter"/>
</dbReference>
<keyword evidence="8 9" id="KW-0472">Membrane</keyword>
<dbReference type="GO" id="GO:0005313">
    <property type="term" value="F:L-glutamate transmembrane transporter activity"/>
    <property type="evidence" value="ECO:0007669"/>
    <property type="project" value="TreeGrafter"/>
</dbReference>
<dbReference type="GO" id="GO:0000329">
    <property type="term" value="C:fungal-type vacuole membrane"/>
    <property type="evidence" value="ECO:0007669"/>
    <property type="project" value="TreeGrafter"/>
</dbReference>
<dbReference type="GO" id="GO:0015194">
    <property type="term" value="F:L-serine transmembrane transporter activity"/>
    <property type="evidence" value="ECO:0007669"/>
    <property type="project" value="TreeGrafter"/>
</dbReference>
<dbReference type="EMBL" id="KV454213">
    <property type="protein sequence ID" value="ODQ57626.1"/>
    <property type="molecule type" value="Genomic_DNA"/>
</dbReference>
<keyword evidence="3" id="KW-0813">Transport</keyword>
<evidence type="ECO:0000313" key="11">
    <source>
        <dbReference type="EMBL" id="ODQ57626.1"/>
    </source>
</evidence>
<keyword evidence="6" id="KW-0029">Amino-acid transport</keyword>
<evidence type="ECO:0000256" key="6">
    <source>
        <dbReference type="ARBA" id="ARBA00022970"/>
    </source>
</evidence>
<dbReference type="PANTHER" id="PTHR22950:SF678">
    <property type="entry name" value="VACUOLAR AMINO ACID TRANSPORTER 5-RELATED"/>
    <property type="match status" value="1"/>
</dbReference>
<dbReference type="Pfam" id="PF01490">
    <property type="entry name" value="Aa_trans"/>
    <property type="match status" value="1"/>
</dbReference>
<evidence type="ECO:0000256" key="2">
    <source>
        <dbReference type="ARBA" id="ARBA00008066"/>
    </source>
</evidence>
<dbReference type="GO" id="GO:0061459">
    <property type="term" value="F:L-arginine transmembrane transporter activity"/>
    <property type="evidence" value="ECO:0007669"/>
    <property type="project" value="TreeGrafter"/>
</dbReference>
<evidence type="ECO:0000256" key="5">
    <source>
        <dbReference type="ARBA" id="ARBA00022692"/>
    </source>
</evidence>
<evidence type="ECO:0000256" key="7">
    <source>
        <dbReference type="ARBA" id="ARBA00022989"/>
    </source>
</evidence>
<dbReference type="GO" id="GO:0015189">
    <property type="term" value="F:L-lysine transmembrane transporter activity"/>
    <property type="evidence" value="ECO:0007669"/>
    <property type="project" value="TreeGrafter"/>
</dbReference>
<accession>A0A1E3NWW8</accession>
<name>A0A1E3NWW8_WICAA</name>
<evidence type="ECO:0000256" key="8">
    <source>
        <dbReference type="ARBA" id="ARBA00023136"/>
    </source>
</evidence>
<dbReference type="PANTHER" id="PTHR22950">
    <property type="entry name" value="AMINO ACID TRANSPORTER"/>
    <property type="match status" value="1"/>
</dbReference>
<organism evidence="11 12">
    <name type="scientific">Wickerhamomyces anomalus (strain ATCC 58044 / CBS 1984 / NCYC 433 / NRRL Y-366-8)</name>
    <name type="common">Yeast</name>
    <name type="synonym">Hansenula anomala</name>
    <dbReference type="NCBI Taxonomy" id="683960"/>
    <lineage>
        <taxon>Eukaryota</taxon>
        <taxon>Fungi</taxon>
        <taxon>Dikarya</taxon>
        <taxon>Ascomycota</taxon>
        <taxon>Saccharomycotina</taxon>
        <taxon>Saccharomycetes</taxon>
        <taxon>Phaffomycetales</taxon>
        <taxon>Wickerhamomycetaceae</taxon>
        <taxon>Wickerhamomyces</taxon>
    </lineage>
</organism>
<feature type="domain" description="Amino acid transporter transmembrane" evidence="10">
    <location>
        <begin position="9"/>
        <end position="456"/>
    </location>
</feature>
<reference evidence="11 12" key="1">
    <citation type="journal article" date="2016" name="Proc. Natl. Acad. Sci. U.S.A.">
        <title>Comparative genomics of biotechnologically important yeasts.</title>
        <authorList>
            <person name="Riley R."/>
            <person name="Haridas S."/>
            <person name="Wolfe K.H."/>
            <person name="Lopes M.R."/>
            <person name="Hittinger C.T."/>
            <person name="Goeker M."/>
            <person name="Salamov A.A."/>
            <person name="Wisecaver J.H."/>
            <person name="Long T.M."/>
            <person name="Calvey C.H."/>
            <person name="Aerts A.L."/>
            <person name="Barry K.W."/>
            <person name="Choi C."/>
            <person name="Clum A."/>
            <person name="Coughlan A.Y."/>
            <person name="Deshpande S."/>
            <person name="Douglass A.P."/>
            <person name="Hanson S.J."/>
            <person name="Klenk H.-P."/>
            <person name="LaButti K.M."/>
            <person name="Lapidus A."/>
            <person name="Lindquist E.A."/>
            <person name="Lipzen A.M."/>
            <person name="Meier-Kolthoff J.P."/>
            <person name="Ohm R.A."/>
            <person name="Otillar R.P."/>
            <person name="Pangilinan J.L."/>
            <person name="Peng Y."/>
            <person name="Rokas A."/>
            <person name="Rosa C.A."/>
            <person name="Scheuner C."/>
            <person name="Sibirny A.A."/>
            <person name="Slot J.C."/>
            <person name="Stielow J.B."/>
            <person name="Sun H."/>
            <person name="Kurtzman C.P."/>
            <person name="Blackwell M."/>
            <person name="Grigoriev I.V."/>
            <person name="Jeffries T.W."/>
        </authorList>
    </citation>
    <scope>NUCLEOTIDE SEQUENCE [LARGE SCALE GENOMIC DNA]</scope>
    <source>
        <strain evidence="12">ATCC 58044 / CBS 1984 / NCYC 433 / NRRL Y-366-8</strain>
    </source>
</reference>
<evidence type="ECO:0000259" key="10">
    <source>
        <dbReference type="Pfam" id="PF01490"/>
    </source>
</evidence>
<keyword evidence="4" id="KW-0926">Vacuole</keyword>
<comment type="similarity">
    <text evidence="2">Belongs to the amino acid/polyamine transporter 2 family.</text>
</comment>
<dbReference type="OrthoDB" id="438545at2759"/>
<feature type="transmembrane region" description="Helical" evidence="9">
    <location>
        <begin position="88"/>
        <end position="109"/>
    </location>
</feature>
<feature type="transmembrane region" description="Helical" evidence="9">
    <location>
        <begin position="15"/>
        <end position="34"/>
    </location>
</feature>
<feature type="transmembrane region" description="Helical" evidence="9">
    <location>
        <begin position="439"/>
        <end position="467"/>
    </location>
</feature>
<evidence type="ECO:0000256" key="4">
    <source>
        <dbReference type="ARBA" id="ARBA00022554"/>
    </source>
</evidence>
<evidence type="ECO:0000256" key="1">
    <source>
        <dbReference type="ARBA" id="ARBA00004128"/>
    </source>
</evidence>